<organism evidence="2 3">
    <name type="scientific">Mycobacterium novum</name>
    <dbReference type="NCBI Taxonomy" id="2492438"/>
    <lineage>
        <taxon>Bacteria</taxon>
        <taxon>Bacillati</taxon>
        <taxon>Actinomycetota</taxon>
        <taxon>Actinomycetes</taxon>
        <taxon>Mycobacteriales</taxon>
        <taxon>Mycobacteriaceae</taxon>
        <taxon>Mycobacterium</taxon>
    </lineage>
</organism>
<evidence type="ECO:0000256" key="1">
    <source>
        <dbReference type="SAM" id="Phobius"/>
    </source>
</evidence>
<gene>
    <name evidence="2" type="ORF">MNVM_07720</name>
</gene>
<keyword evidence="1" id="KW-0472">Membrane</keyword>
<name>A0A7I7JKE8_9MYCO</name>
<keyword evidence="1" id="KW-0812">Transmembrane</keyword>
<evidence type="ECO:0000313" key="3">
    <source>
        <dbReference type="Proteomes" id="UP000466997"/>
    </source>
</evidence>
<protein>
    <submittedName>
        <fullName evidence="2">Uncharacterized protein</fullName>
    </submittedName>
</protein>
<dbReference type="EMBL" id="AP022562">
    <property type="protein sequence ID" value="BBX11691.1"/>
    <property type="molecule type" value="Genomic_DNA"/>
</dbReference>
<sequence>MTVVELVYLVAALLWIFVVVAALCIGGHYLLKLRARQRRMTGLIGGVWLSVERAVGPYLALAAGSAALLQKLVGGLGADERGRTN</sequence>
<keyword evidence="1" id="KW-1133">Transmembrane helix</keyword>
<dbReference type="Proteomes" id="UP000466997">
    <property type="component" value="Chromosome"/>
</dbReference>
<dbReference type="RefSeq" id="WP_013828005.1">
    <property type="nucleotide sequence ID" value="NZ_AP022562.1"/>
</dbReference>
<feature type="transmembrane region" description="Helical" evidence="1">
    <location>
        <begin position="6"/>
        <end position="31"/>
    </location>
</feature>
<keyword evidence="3" id="KW-1185">Reference proteome</keyword>
<reference evidence="2 3" key="1">
    <citation type="journal article" date="2019" name="Emerg. Microbes Infect.">
        <title>Comprehensive subspecies identification of 175 nontuberculous mycobacteria species based on 7547 genomic profiles.</title>
        <authorList>
            <person name="Matsumoto Y."/>
            <person name="Kinjo T."/>
            <person name="Motooka D."/>
            <person name="Nabeya D."/>
            <person name="Jung N."/>
            <person name="Uechi K."/>
            <person name="Horii T."/>
            <person name="Iida T."/>
            <person name="Fujita J."/>
            <person name="Nakamura S."/>
        </authorList>
    </citation>
    <scope>NUCLEOTIDE SEQUENCE [LARGE SCALE GENOMIC DNA]</scope>
    <source>
        <strain evidence="2 3">JCM 6391</strain>
    </source>
</reference>
<evidence type="ECO:0000313" key="2">
    <source>
        <dbReference type="EMBL" id="BBX11691.1"/>
    </source>
</evidence>
<dbReference type="AlphaFoldDB" id="A0A7I7JKE8"/>
<dbReference type="KEGG" id="mnm:MNVM_07720"/>
<accession>A0A7I7JKE8</accession>
<proteinExistence type="predicted"/>